<feature type="transmembrane region" description="Helical" evidence="1">
    <location>
        <begin position="200"/>
        <end position="227"/>
    </location>
</feature>
<dbReference type="EMBL" id="JABFOR010000011">
    <property type="protein sequence ID" value="NOJ71100.1"/>
    <property type="molecule type" value="Genomic_DNA"/>
</dbReference>
<sequence length="512" mass="58884">MKNKEMRLHPLHMGFSILQVAKAIWPFLILYAWKAKDHLWIQMLFAAIVVYALIDAVLDWRRFTFRFEEDKLVINKGIFVREEKTIFYRRIHSVRLEQSFLQRLSRTAQLKIETPGGEADGDGVLPTLSLAHAEELRTVLMLRKQGTEHIGLERGDVPTTMTIAEAVDTQSSNNVRATAGVDQMDQDRQMKGTGFSARDIRLGIGTLFLSSATTIHLGMLLAFYVAITNFADDLLKLILPEGLLKKVMDQVMSLLPSHLTYIVLGVGGFILAWFISTLLFVAKYYRFTAVVQGEEIVISYGLFEKKVNAFKPGRVQEIIVKEGMLRQLLGYAQVEVGVLSADKKESLLLHPLVRVRDIPDLVAHFVPQVDMDQNTVQHRPPGRSWWYYVRMEMLLFFIAYGLLYWWQGTMAHWLWLLMPILLGMGTLRLKDAGMGIQDKQLMIRTRAIARKSHYMLRPHIVSISAKDNYFQRQRCIRSLRVTIMSGHSYTANCFSEQDVARVWLWYSRKKGE</sequence>
<gene>
    <name evidence="3" type="ORF">HMI46_11090</name>
</gene>
<proteinExistence type="predicted"/>
<evidence type="ECO:0000256" key="1">
    <source>
        <dbReference type="SAM" id="Phobius"/>
    </source>
</evidence>
<comment type="caution">
    <text evidence="3">The sequence shown here is derived from an EMBL/GenBank/DDBJ whole genome shotgun (WGS) entry which is preliminary data.</text>
</comment>
<evidence type="ECO:0000313" key="4">
    <source>
        <dbReference type="Proteomes" id="UP000552038"/>
    </source>
</evidence>
<dbReference type="Proteomes" id="UP000552038">
    <property type="component" value="Unassembled WGS sequence"/>
</dbReference>
<feature type="transmembrane region" description="Helical" evidence="1">
    <location>
        <begin position="12"/>
        <end position="33"/>
    </location>
</feature>
<dbReference type="PIRSF" id="PIRSF026631">
    <property type="entry name" value="UCP026631"/>
    <property type="match status" value="1"/>
</dbReference>
<dbReference type="AlphaFoldDB" id="A0AAP6ZVZ6"/>
<dbReference type="Pfam" id="PF03703">
    <property type="entry name" value="bPH_2"/>
    <property type="match status" value="3"/>
</dbReference>
<accession>A0AAP6ZVZ6</accession>
<keyword evidence="1" id="KW-0472">Membrane</keyword>
<reference evidence="3 4" key="1">
    <citation type="submission" date="2020-05" db="EMBL/GenBank/DDBJ databases">
        <title>Whole genome sequencing and identification of novel metabolites from Paenibacillus alvei strain JR949.</title>
        <authorList>
            <person name="Rajendhran J."/>
            <person name="Sree Pranav P."/>
            <person name="Mahalakshmi B."/>
            <person name="Karthikeyan R."/>
        </authorList>
    </citation>
    <scope>NUCLEOTIDE SEQUENCE [LARGE SCALE GENOMIC DNA]</scope>
    <source>
        <strain evidence="3 4">JR949</strain>
    </source>
</reference>
<evidence type="ECO:0000313" key="3">
    <source>
        <dbReference type="EMBL" id="NOJ71100.1"/>
    </source>
</evidence>
<feature type="transmembrane region" description="Helical" evidence="1">
    <location>
        <begin position="259"/>
        <end position="282"/>
    </location>
</feature>
<feature type="domain" description="YdbS-like PH" evidence="2">
    <location>
        <begin position="284"/>
        <end position="360"/>
    </location>
</feature>
<evidence type="ECO:0000259" key="2">
    <source>
        <dbReference type="Pfam" id="PF03703"/>
    </source>
</evidence>
<organism evidence="3 4">
    <name type="scientific">Paenibacillus alvei</name>
    <name type="common">Bacillus alvei</name>
    <dbReference type="NCBI Taxonomy" id="44250"/>
    <lineage>
        <taxon>Bacteria</taxon>
        <taxon>Bacillati</taxon>
        <taxon>Bacillota</taxon>
        <taxon>Bacilli</taxon>
        <taxon>Bacillales</taxon>
        <taxon>Paenibacillaceae</taxon>
        <taxon>Paenibacillus</taxon>
    </lineage>
</organism>
<dbReference type="PANTHER" id="PTHR34473:SF2">
    <property type="entry name" value="UPF0699 TRANSMEMBRANE PROTEIN YDBT"/>
    <property type="match status" value="1"/>
</dbReference>
<feature type="domain" description="YdbS-like PH" evidence="2">
    <location>
        <begin position="60"/>
        <end position="138"/>
    </location>
</feature>
<feature type="domain" description="YdbS-like PH" evidence="2">
    <location>
        <begin position="433"/>
        <end position="505"/>
    </location>
</feature>
<protein>
    <submittedName>
        <fullName evidence="3">PH domain-containing protein</fullName>
    </submittedName>
</protein>
<dbReference type="PANTHER" id="PTHR34473">
    <property type="entry name" value="UPF0699 TRANSMEMBRANE PROTEIN YDBS"/>
    <property type="match status" value="1"/>
</dbReference>
<dbReference type="RefSeq" id="WP_171416645.1">
    <property type="nucleotide sequence ID" value="NZ_JABFOR010000011.1"/>
</dbReference>
<feature type="transmembrane region" description="Helical" evidence="1">
    <location>
        <begin position="39"/>
        <end position="58"/>
    </location>
</feature>
<name>A0AAP6ZVZ6_PAEAL</name>
<dbReference type="InterPro" id="IPR014529">
    <property type="entry name" value="UCP026631"/>
</dbReference>
<keyword evidence="1" id="KW-1133">Transmembrane helix</keyword>
<feature type="transmembrane region" description="Helical" evidence="1">
    <location>
        <begin position="387"/>
        <end position="406"/>
    </location>
</feature>
<keyword evidence="1" id="KW-0812">Transmembrane</keyword>
<dbReference type="InterPro" id="IPR005182">
    <property type="entry name" value="YdbS-like_PH"/>
</dbReference>